<reference evidence="1 2" key="2">
    <citation type="journal article" date="2011" name="Mol. Biol. Evol.">
        <title>Unity in variety--the pan-genome of the Chlamydiae.</title>
        <authorList>
            <person name="Collingro A."/>
            <person name="Tischler P."/>
            <person name="Weinmaier T."/>
            <person name="Penz T."/>
            <person name="Heinz E."/>
            <person name="Brunham R.C."/>
            <person name="Read T.D."/>
            <person name="Bavoil P.M."/>
            <person name="Sachse K."/>
            <person name="Kahane S."/>
            <person name="Friedman M.G."/>
            <person name="Rattei T."/>
            <person name="Myers G.S."/>
            <person name="Horn M."/>
        </authorList>
    </citation>
    <scope>NUCLEOTIDE SEQUENCE [LARGE SCALE GENOMIC DNA]</scope>
    <source>
        <strain evidence="2">UV7</strain>
    </source>
</reference>
<sequence length="35" mass="4035">MWDKLGMLDRDKLMKTFHMDINLANKQGANLGEAK</sequence>
<evidence type="ECO:0000313" key="1">
    <source>
        <dbReference type="EMBL" id="CCB87086.1"/>
    </source>
</evidence>
<dbReference type="Proteomes" id="UP000000495">
    <property type="component" value="Chromosome"/>
</dbReference>
<dbReference type="KEGG" id="puv:PUV_21360"/>
<accession>F8L1E5</accession>
<gene>
    <name evidence="1" type="ordered locus">PUV_21360</name>
</gene>
<name>F8L1E5_PARAV</name>
<dbReference type="HOGENOM" id="CLU_3366330_0_0_0"/>
<reference key="1">
    <citation type="journal article" date="2011" name="Mol. Biol. Evol.">
        <title>Unity in variety -- the pan-genome of the Chlamydiae.</title>
        <authorList>
            <person name="Collingro A."/>
            <person name="Tischler P."/>
            <person name="Weinmaier T."/>
            <person name="Penz T."/>
            <person name="Heinz E."/>
            <person name="Brunham R.C."/>
            <person name="Read T.D."/>
            <person name="Bavoil P.M."/>
            <person name="Sachse K."/>
            <person name="Kahane S."/>
            <person name="Friedman M.G."/>
            <person name="Rattei T."/>
            <person name="Myers G.S.A."/>
            <person name="Horn M."/>
        </authorList>
    </citation>
    <scope>NUCLEOTIDE SEQUENCE</scope>
    <source>
        <strain>UV7</strain>
    </source>
</reference>
<evidence type="ECO:0000313" key="2">
    <source>
        <dbReference type="Proteomes" id="UP000000495"/>
    </source>
</evidence>
<protein>
    <submittedName>
        <fullName evidence="1">Uncharacterized protein</fullName>
    </submittedName>
</protein>
<dbReference type="AlphaFoldDB" id="F8L1E5"/>
<organism evidence="1 2">
    <name type="scientific">Parachlamydia acanthamoebae (strain UV7)</name>
    <dbReference type="NCBI Taxonomy" id="765952"/>
    <lineage>
        <taxon>Bacteria</taxon>
        <taxon>Pseudomonadati</taxon>
        <taxon>Chlamydiota</taxon>
        <taxon>Chlamydiia</taxon>
        <taxon>Parachlamydiales</taxon>
        <taxon>Parachlamydiaceae</taxon>
        <taxon>Parachlamydia</taxon>
    </lineage>
</organism>
<proteinExistence type="predicted"/>
<dbReference type="EMBL" id="FR872580">
    <property type="protein sequence ID" value="CCB87086.1"/>
    <property type="molecule type" value="Genomic_DNA"/>
</dbReference>
<keyword evidence="2" id="KW-1185">Reference proteome</keyword>